<dbReference type="EMBL" id="LDJK01000072">
    <property type="protein sequence ID" value="KRG72548.1"/>
    <property type="molecule type" value="Genomic_DNA"/>
</dbReference>
<dbReference type="AlphaFoldDB" id="A0A0R0D3R7"/>
<dbReference type="Proteomes" id="UP000051386">
    <property type="component" value="Unassembled WGS sequence"/>
</dbReference>
<keyword evidence="2" id="KW-1185">Reference proteome</keyword>
<name>A0A0R0D3R7_9GAMM</name>
<dbReference type="PATRIC" id="fig|517011.3.peg.2955"/>
<evidence type="ECO:0000313" key="1">
    <source>
        <dbReference type="EMBL" id="KRG72548.1"/>
    </source>
</evidence>
<reference evidence="1 2" key="1">
    <citation type="submission" date="2015-05" db="EMBL/GenBank/DDBJ databases">
        <title>Genome sequencing and analysis of members of genus Stenotrophomonas.</title>
        <authorList>
            <person name="Patil P.P."/>
            <person name="Midha S."/>
            <person name="Patil P.B."/>
        </authorList>
    </citation>
    <scope>NUCLEOTIDE SEQUENCE [LARGE SCALE GENOMIC DNA]</scope>
    <source>
        <strain evidence="1 2">DSM 21508</strain>
    </source>
</reference>
<protein>
    <submittedName>
        <fullName evidence="1">Uncharacterized protein</fullName>
    </submittedName>
</protein>
<accession>A0A0R0D3R7</accession>
<proteinExistence type="predicted"/>
<sequence>MDPKHPLSARRLYALLGEKMHDLPPYFIERLEQRLEQYDATRDHSENVVQLRMVSDTTVDVPCASPDCPAGLACGASVAVPMRTLHGLAVLFDLLHAAHLSRLGATAEGGISEQHVGGLILTGQALLSATTQAQWSER</sequence>
<evidence type="ECO:0000313" key="2">
    <source>
        <dbReference type="Proteomes" id="UP000051386"/>
    </source>
</evidence>
<gene>
    <name evidence="1" type="ORF">ABB28_14485</name>
</gene>
<comment type="caution">
    <text evidence="1">The sequence shown here is derived from an EMBL/GenBank/DDBJ whole genome shotgun (WGS) entry which is preliminary data.</text>
</comment>
<organism evidence="1 2">
    <name type="scientific">Stenotrophomonas chelatiphaga</name>
    <dbReference type="NCBI Taxonomy" id="517011"/>
    <lineage>
        <taxon>Bacteria</taxon>
        <taxon>Pseudomonadati</taxon>
        <taxon>Pseudomonadota</taxon>
        <taxon>Gammaproteobacteria</taxon>
        <taxon>Lysobacterales</taxon>
        <taxon>Lysobacteraceae</taxon>
        <taxon>Stenotrophomonas</taxon>
    </lineage>
</organism>